<reference evidence="2 3" key="1">
    <citation type="submission" date="2016-03" db="EMBL/GenBank/DDBJ databases">
        <authorList>
            <person name="Rimple P."/>
            <person name="Montgomery M.T."/>
            <person name="Guerrero C.A."/>
            <person name="Mavrich T.N."/>
            <person name="Pope W.H."/>
            <person name="Garlena R.A."/>
            <person name="Russell D.A."/>
            <person name="Jacobs-Sera D."/>
            <person name="Hendrix R.W."/>
            <person name="Hatfull G.F."/>
        </authorList>
    </citation>
    <scope>NUCLEOTIDE SEQUENCE [LARGE SCALE GENOMIC DNA]</scope>
</reference>
<feature type="region of interest" description="Disordered" evidence="1">
    <location>
        <begin position="69"/>
        <end position="100"/>
    </location>
</feature>
<accession>A0A160DGP9</accession>
<name>A0A160DGP9_9CAUD</name>
<organism evidence="2 3">
    <name type="scientific">Gordonia phage PatrickStar</name>
    <dbReference type="NCBI Taxonomy" id="1838076"/>
    <lineage>
        <taxon>Viruses</taxon>
        <taxon>Duplodnaviria</taxon>
        <taxon>Heunggongvirae</taxon>
        <taxon>Uroviricota</taxon>
        <taxon>Caudoviricetes</taxon>
        <taxon>Orchidvirus</taxon>
        <taxon>Orchidvirus orchid</taxon>
    </lineage>
</organism>
<feature type="compositionally biased region" description="Acidic residues" evidence="1">
    <location>
        <begin position="90"/>
        <end position="100"/>
    </location>
</feature>
<proteinExistence type="predicted"/>
<protein>
    <submittedName>
        <fullName evidence="2">Uncharacterized protein</fullName>
    </submittedName>
</protein>
<evidence type="ECO:0000313" key="2">
    <source>
        <dbReference type="EMBL" id="ANA87296.1"/>
    </source>
</evidence>
<evidence type="ECO:0000256" key="1">
    <source>
        <dbReference type="SAM" id="MobiDB-lite"/>
    </source>
</evidence>
<evidence type="ECO:0000313" key="3">
    <source>
        <dbReference type="Proteomes" id="UP000229511"/>
    </source>
</evidence>
<dbReference type="EMBL" id="KU998252">
    <property type="protein sequence ID" value="ANA87296.1"/>
    <property type="molecule type" value="Genomic_DNA"/>
</dbReference>
<sequence length="100" mass="10155">MNIKKLVVPIAAASSVVFAAVGTALVSDDPAPAKPCVMVIEGGTAPCPPFIPMVGGDPAVDPGNAAPEETVTETVKVTETETETVTPEPTEPEVDAPEDE</sequence>
<feature type="compositionally biased region" description="Low complexity" evidence="1">
    <location>
        <begin position="69"/>
        <end position="88"/>
    </location>
</feature>
<gene>
    <name evidence="2" type="primary">62</name>
    <name evidence="2" type="ORF">PBI_PATRICKSTAR_62</name>
</gene>
<dbReference type="Proteomes" id="UP000229511">
    <property type="component" value="Genome"/>
</dbReference>